<dbReference type="SUPFAM" id="SSF69593">
    <property type="entry name" value="Glycerol-3-phosphate (1)-acyltransferase"/>
    <property type="match status" value="1"/>
</dbReference>
<dbReference type="Pfam" id="PF01553">
    <property type="entry name" value="Acyltransferase"/>
    <property type="match status" value="1"/>
</dbReference>
<evidence type="ECO:0000259" key="6">
    <source>
        <dbReference type="SMART" id="SM00563"/>
    </source>
</evidence>
<dbReference type="STRING" id="1732.SAMN02910417_02286"/>
<dbReference type="RefSeq" id="WP_090174485.1">
    <property type="nucleotide sequence ID" value="NZ_FMXR01000018.1"/>
</dbReference>
<evidence type="ECO:0000256" key="2">
    <source>
        <dbReference type="ARBA" id="ARBA00022516"/>
    </source>
</evidence>
<accession>A0A1G6CDP6</accession>
<evidence type="ECO:0000256" key="5">
    <source>
        <dbReference type="ARBA" id="ARBA00023315"/>
    </source>
</evidence>
<dbReference type="SMART" id="SM00563">
    <property type="entry name" value="PlsC"/>
    <property type="match status" value="1"/>
</dbReference>
<protein>
    <submittedName>
        <fullName evidence="7">1-acyl-sn-glycerol-3-phosphate acyltransferase</fullName>
    </submittedName>
</protein>
<dbReference type="Proteomes" id="UP000199228">
    <property type="component" value="Unassembled WGS sequence"/>
</dbReference>
<keyword evidence="5 7" id="KW-0012">Acyltransferase</keyword>
<evidence type="ECO:0000313" key="8">
    <source>
        <dbReference type="Proteomes" id="UP000199228"/>
    </source>
</evidence>
<dbReference type="GO" id="GO:0003841">
    <property type="term" value="F:1-acylglycerol-3-phosphate O-acyltransferase activity"/>
    <property type="evidence" value="ECO:0007669"/>
    <property type="project" value="TreeGrafter"/>
</dbReference>
<keyword evidence="3 7" id="KW-0808">Transferase</keyword>
<organism evidence="7 8">
    <name type="scientific">Eubacterium oxidoreducens</name>
    <dbReference type="NCBI Taxonomy" id="1732"/>
    <lineage>
        <taxon>Bacteria</taxon>
        <taxon>Bacillati</taxon>
        <taxon>Bacillota</taxon>
        <taxon>Clostridia</taxon>
        <taxon>Eubacteriales</taxon>
        <taxon>Eubacteriaceae</taxon>
        <taxon>Eubacterium</taxon>
    </lineage>
</organism>
<name>A0A1G6CDP6_EUBOX</name>
<dbReference type="InterPro" id="IPR002123">
    <property type="entry name" value="Plipid/glycerol_acylTrfase"/>
</dbReference>
<dbReference type="EMBL" id="FMXR01000018">
    <property type="protein sequence ID" value="SDB30872.1"/>
    <property type="molecule type" value="Genomic_DNA"/>
</dbReference>
<keyword evidence="8" id="KW-1185">Reference proteome</keyword>
<evidence type="ECO:0000256" key="4">
    <source>
        <dbReference type="ARBA" id="ARBA00023098"/>
    </source>
</evidence>
<dbReference type="OrthoDB" id="9803035at2"/>
<dbReference type="PANTHER" id="PTHR10434">
    <property type="entry name" value="1-ACYL-SN-GLYCEROL-3-PHOSPHATE ACYLTRANSFERASE"/>
    <property type="match status" value="1"/>
</dbReference>
<comment type="pathway">
    <text evidence="1">Lipid metabolism.</text>
</comment>
<sequence length="246" mass="28377">MIRTIFGFLFAILFLVLAIPVLFIEWLLAKHNQEASDLRCLHFVQWAFRCILKICGVRQTIIGEEYLPTDEAVLFVGNHRSWFDILITYSHMKMRTGYVAKDSIESVPLLKNWMYRLHCLFMSRNDMKAALRCVLKGVDLLKHGISIFIFPEGTRGKGSDHILLPFHEGSFKMAEKAKCKVIPVAILGTREIFEAHLPYVKPCSVIVEYGKPIDLSELDKETKKHLGTYMQKTIQEMLIKNQSLCR</sequence>
<feature type="domain" description="Phospholipid/glycerol acyltransferase" evidence="6">
    <location>
        <begin position="73"/>
        <end position="189"/>
    </location>
</feature>
<proteinExistence type="predicted"/>
<keyword evidence="2" id="KW-0444">Lipid biosynthesis</keyword>
<keyword evidence="4" id="KW-0443">Lipid metabolism</keyword>
<reference evidence="7 8" key="1">
    <citation type="submission" date="2016-10" db="EMBL/GenBank/DDBJ databases">
        <authorList>
            <person name="de Groot N.N."/>
        </authorList>
    </citation>
    <scope>NUCLEOTIDE SEQUENCE [LARGE SCALE GENOMIC DNA]</scope>
    <source>
        <strain evidence="7 8">DSM 3217</strain>
    </source>
</reference>
<evidence type="ECO:0000256" key="3">
    <source>
        <dbReference type="ARBA" id="ARBA00022679"/>
    </source>
</evidence>
<evidence type="ECO:0000313" key="7">
    <source>
        <dbReference type="EMBL" id="SDB30872.1"/>
    </source>
</evidence>
<dbReference type="AlphaFoldDB" id="A0A1G6CDP6"/>
<evidence type="ECO:0000256" key="1">
    <source>
        <dbReference type="ARBA" id="ARBA00005189"/>
    </source>
</evidence>
<dbReference type="PANTHER" id="PTHR10434:SF64">
    <property type="entry name" value="1-ACYL-SN-GLYCEROL-3-PHOSPHATE ACYLTRANSFERASE-RELATED"/>
    <property type="match status" value="1"/>
</dbReference>
<dbReference type="CDD" id="cd07989">
    <property type="entry name" value="LPLAT_AGPAT-like"/>
    <property type="match status" value="1"/>
</dbReference>
<gene>
    <name evidence="7" type="ORF">SAMN02910417_02286</name>
</gene>
<dbReference type="GO" id="GO:0006654">
    <property type="term" value="P:phosphatidic acid biosynthetic process"/>
    <property type="evidence" value="ECO:0007669"/>
    <property type="project" value="TreeGrafter"/>
</dbReference>